<sequence>MLDPLIALESLYRYLRKFHALGERRYVLVQMSTLPLVAFALLSLEFMPRLRVNVARGPAA</sequence>
<gene>
    <name evidence="1" type="ORF">I540_2709</name>
</gene>
<dbReference type="EMBL" id="JAOJ01000002">
    <property type="protein sequence ID" value="EUA71252.1"/>
    <property type="molecule type" value="Genomic_DNA"/>
</dbReference>
<reference evidence="1 2" key="1">
    <citation type="submission" date="2013-12" db="EMBL/GenBank/DDBJ databases">
        <authorList>
            <person name="Zelazny A."/>
            <person name="Olivier K."/>
            <person name="Holland S."/>
            <person name="Lenaerts A."/>
            <person name="Ordway D."/>
            <person name="DeGroote M.A."/>
            <person name="Parker T."/>
            <person name="Sizemore C."/>
            <person name="Tallon L.J."/>
            <person name="Sadzewicz L.K."/>
            <person name="Sengamalay N."/>
            <person name="Fraser C.M."/>
            <person name="Hine E."/>
            <person name="Shefchek K.A."/>
            <person name="Das S.P."/>
            <person name="Tettelin H."/>
        </authorList>
    </citation>
    <scope>NUCLEOTIDE SEQUENCE [LARGE SCALE GENOMIC DNA]</scope>
    <source>
        <strain evidence="1 2">1513</strain>
    </source>
</reference>
<organism evidence="1 2">
    <name type="scientific">Mycobacteroides abscessus subsp. bolletii 1513</name>
    <dbReference type="NCBI Taxonomy" id="1299321"/>
    <lineage>
        <taxon>Bacteria</taxon>
        <taxon>Bacillati</taxon>
        <taxon>Actinomycetota</taxon>
        <taxon>Actinomycetes</taxon>
        <taxon>Mycobacteriales</taxon>
        <taxon>Mycobacteriaceae</taxon>
        <taxon>Mycobacteroides</taxon>
        <taxon>Mycobacteroides abscessus</taxon>
    </lineage>
</organism>
<accession>X8DRK1</accession>
<proteinExistence type="predicted"/>
<evidence type="ECO:0000313" key="1">
    <source>
        <dbReference type="EMBL" id="EUA71252.1"/>
    </source>
</evidence>
<dbReference type="GO" id="GO:0004812">
    <property type="term" value="F:aminoacyl-tRNA ligase activity"/>
    <property type="evidence" value="ECO:0007669"/>
    <property type="project" value="UniProtKB-KW"/>
</dbReference>
<evidence type="ECO:0000313" key="2">
    <source>
        <dbReference type="Proteomes" id="UP000023351"/>
    </source>
</evidence>
<protein>
    <submittedName>
        <fullName evidence="1">Putative lysyl-tRNA synthetase domain protein</fullName>
    </submittedName>
</protein>
<dbReference type="AlphaFoldDB" id="X8DRK1"/>
<dbReference type="Proteomes" id="UP000023351">
    <property type="component" value="Unassembled WGS sequence"/>
</dbReference>
<name>X8DRK1_9MYCO</name>
<dbReference type="PATRIC" id="fig|1299321.3.peg.2625"/>
<keyword evidence="1" id="KW-0436">Ligase</keyword>
<comment type="caution">
    <text evidence="1">The sequence shown here is derived from an EMBL/GenBank/DDBJ whole genome shotgun (WGS) entry which is preliminary data.</text>
</comment>
<keyword evidence="1" id="KW-0030">Aminoacyl-tRNA synthetase</keyword>